<dbReference type="Pfam" id="PF04055">
    <property type="entry name" value="Radical_SAM"/>
    <property type="match status" value="1"/>
</dbReference>
<keyword evidence="4 9" id="KW-0949">S-adenosyl-L-methionine</keyword>
<evidence type="ECO:0000313" key="14">
    <source>
        <dbReference type="Proteomes" id="UP000192327"/>
    </source>
</evidence>
<proteinExistence type="inferred from homology"/>
<keyword evidence="9" id="KW-0004">4Fe-4S</keyword>
<dbReference type="GO" id="GO:0006779">
    <property type="term" value="P:porphyrin-containing compound biosynthetic process"/>
    <property type="evidence" value="ECO:0007669"/>
    <property type="project" value="InterPro"/>
</dbReference>
<protein>
    <recommendedName>
        <fullName evidence="2 9">Heme chaperone HemW</fullName>
    </recommendedName>
</protein>
<comment type="function">
    <text evidence="9">Probably acts as a heme chaperone, transferring heme to an unknown acceptor. Binds one molecule of heme per monomer, possibly covalently. Binds 1 [4Fe-4S] cluster. The cluster is coordinated with 3 cysteines and an exchangeable S-adenosyl-L-methionine.</text>
</comment>
<dbReference type="Proteomes" id="UP000192327">
    <property type="component" value="Unassembled WGS sequence"/>
</dbReference>
<evidence type="ECO:0000256" key="3">
    <source>
        <dbReference type="ARBA" id="ARBA00022617"/>
    </source>
</evidence>
<feature type="domain" description="Radical SAM core" evidence="10">
    <location>
        <begin position="18"/>
        <end position="257"/>
    </location>
</feature>
<evidence type="ECO:0000256" key="9">
    <source>
        <dbReference type="RuleBase" id="RU364116"/>
    </source>
</evidence>
<dbReference type="GO" id="GO:0004109">
    <property type="term" value="F:coproporphyrinogen oxidase activity"/>
    <property type="evidence" value="ECO:0007669"/>
    <property type="project" value="InterPro"/>
</dbReference>
<keyword evidence="6 9" id="KW-0408">Iron</keyword>
<evidence type="ECO:0000256" key="2">
    <source>
        <dbReference type="ARBA" id="ARBA00017228"/>
    </source>
</evidence>
<keyword evidence="3 9" id="KW-0349">Heme</keyword>
<reference evidence="12 14" key="3">
    <citation type="submission" date="2016-12" db="EMBL/GenBank/DDBJ databases">
        <title>The new phylogeny of genus Mycobacterium.</title>
        <authorList>
            <person name="Tortoli E."/>
            <person name="Trovato A."/>
            <person name="Cirillo D.M."/>
        </authorList>
    </citation>
    <scope>NUCLEOTIDE SEQUENCE [LARGE SCALE GENOMIC DNA]</scope>
    <source>
        <strain evidence="12 14">DSM 44942</strain>
    </source>
</reference>
<dbReference type="SUPFAM" id="SSF102114">
    <property type="entry name" value="Radical SAM enzymes"/>
    <property type="match status" value="1"/>
</dbReference>
<dbReference type="SFLD" id="SFLDG01065">
    <property type="entry name" value="anaerobic_coproporphyrinogen-I"/>
    <property type="match status" value="1"/>
</dbReference>
<dbReference type="SMART" id="SM00729">
    <property type="entry name" value="Elp3"/>
    <property type="match status" value="1"/>
</dbReference>
<dbReference type="PANTHER" id="PTHR13932:SF5">
    <property type="entry name" value="RADICAL S-ADENOSYL METHIONINE DOMAIN-CONTAINING PROTEIN 1, MITOCHONDRIAL"/>
    <property type="match status" value="1"/>
</dbReference>
<evidence type="ECO:0000256" key="5">
    <source>
        <dbReference type="ARBA" id="ARBA00022723"/>
    </source>
</evidence>
<reference evidence="13" key="1">
    <citation type="submission" date="2015-04" db="EMBL/GenBank/DDBJ databases">
        <title>Genome sequence of Mycobacterium arupense GUC1.</title>
        <authorList>
            <person name="Greninger A.L."/>
            <person name="Cunningham G."/>
            <person name="Chiu C.Y."/>
            <person name="Miller S."/>
        </authorList>
    </citation>
    <scope>NUCLEOTIDE SEQUENCE [LARGE SCALE GENOMIC DNA]</scope>
    <source>
        <strain evidence="13">GUC1</strain>
    </source>
</reference>
<dbReference type="SFLD" id="SFLDF00562">
    <property type="entry name" value="HemN-like__clustered_with_heat"/>
    <property type="match status" value="1"/>
</dbReference>
<dbReference type="EMBL" id="LASW01000001">
    <property type="protein sequence ID" value="KKC01341.1"/>
    <property type="molecule type" value="Genomic_DNA"/>
</dbReference>
<dbReference type="STRING" id="342002.BST15_01705"/>
<dbReference type="Proteomes" id="UP000034416">
    <property type="component" value="Unassembled WGS sequence"/>
</dbReference>
<dbReference type="SFLD" id="SFLDS00029">
    <property type="entry name" value="Radical_SAM"/>
    <property type="match status" value="1"/>
</dbReference>
<dbReference type="RefSeq" id="WP_046187575.1">
    <property type="nucleotide sequence ID" value="NZ_JACKUJ010000045.1"/>
</dbReference>
<sequence>MTPTPTAVALPEPAQDRRGHDGPFGVYVHVPFCFTRCGYCDFNTYTPAELGGANPDAWVAALATELELAAARVGGRHVDTVFVGGGTPSLLGAQRLARVLGHVREHFELADGAEVTTEANPESTSPAFFEAIRAAGYTRVSLGMQSVSPFVLGTLDRIHSPGRPVAAAREARAAGFEHLNIDLIYGTPGETDDDLLRSVDAALEAGVDHVSAYSLIVEEGTALARRVRSGELPAPEPDVAAHRYELVDARLRAAGMEWYEVSNWSRPGAACRHNLGYWGGGQWWGAGPGAHSFDGTLRWWNVKHPNTYAQLLDQRALPVAGFEELSATDRHTEEVMLALRMRDGLALTVLDADERERAAVAVSDGLLENDGQRLVLTDRGRLLADAVVRSLLG</sequence>
<evidence type="ECO:0000256" key="6">
    <source>
        <dbReference type="ARBA" id="ARBA00023004"/>
    </source>
</evidence>
<keyword evidence="7 9" id="KW-0411">Iron-sulfur</keyword>
<dbReference type="GO" id="GO:0046872">
    <property type="term" value="F:metal ion binding"/>
    <property type="evidence" value="ECO:0007669"/>
    <property type="project" value="UniProtKB-UniRule"/>
</dbReference>
<dbReference type="SFLD" id="SFLDF00288">
    <property type="entry name" value="HemN-like__clustered_with_nucl"/>
    <property type="match status" value="1"/>
</dbReference>
<dbReference type="InterPro" id="IPR004559">
    <property type="entry name" value="HemW-like"/>
</dbReference>
<dbReference type="AlphaFoldDB" id="A0A0F5N2V6"/>
<organism evidence="11 13">
    <name type="scientific">Mycolicibacter arupensis</name>
    <dbReference type="NCBI Taxonomy" id="342002"/>
    <lineage>
        <taxon>Bacteria</taxon>
        <taxon>Bacillati</taxon>
        <taxon>Actinomycetota</taxon>
        <taxon>Actinomycetes</taxon>
        <taxon>Mycobacteriales</taxon>
        <taxon>Mycobacteriaceae</taxon>
        <taxon>Mycolicibacter</taxon>
    </lineage>
</organism>
<keyword evidence="14" id="KW-1185">Reference proteome</keyword>
<gene>
    <name evidence="12" type="ORF">BST15_01705</name>
    <name evidence="11" type="ORF">WR43_00050</name>
</gene>
<keyword evidence="9" id="KW-0963">Cytoplasm</keyword>
<comment type="subcellular location">
    <subcellularLocation>
        <location evidence="9">Cytoplasm</location>
    </subcellularLocation>
</comment>
<evidence type="ECO:0000313" key="12">
    <source>
        <dbReference type="EMBL" id="ORA00839.1"/>
    </source>
</evidence>
<dbReference type="GO" id="GO:0005737">
    <property type="term" value="C:cytoplasm"/>
    <property type="evidence" value="ECO:0007669"/>
    <property type="project" value="UniProtKB-SubCell"/>
</dbReference>
<dbReference type="NCBIfam" id="TIGR00539">
    <property type="entry name" value="hemN_rel"/>
    <property type="match status" value="1"/>
</dbReference>
<dbReference type="OrthoDB" id="9808022at2"/>
<evidence type="ECO:0000259" key="10">
    <source>
        <dbReference type="PROSITE" id="PS51918"/>
    </source>
</evidence>
<evidence type="ECO:0000256" key="1">
    <source>
        <dbReference type="ARBA" id="ARBA00006100"/>
    </source>
</evidence>
<dbReference type="Gene3D" id="3.20.20.70">
    <property type="entry name" value="Aldolase class I"/>
    <property type="match status" value="1"/>
</dbReference>
<accession>A0A0F5N2V6</accession>
<evidence type="ECO:0000256" key="8">
    <source>
        <dbReference type="ARBA" id="ARBA00023186"/>
    </source>
</evidence>
<evidence type="ECO:0000256" key="7">
    <source>
        <dbReference type="ARBA" id="ARBA00023014"/>
    </source>
</evidence>
<dbReference type="EMBL" id="MVHH01000002">
    <property type="protein sequence ID" value="ORA00839.1"/>
    <property type="molecule type" value="Genomic_DNA"/>
</dbReference>
<dbReference type="Pfam" id="PF06969">
    <property type="entry name" value="HemN_C"/>
    <property type="match status" value="1"/>
</dbReference>
<evidence type="ECO:0000256" key="4">
    <source>
        <dbReference type="ARBA" id="ARBA00022691"/>
    </source>
</evidence>
<keyword evidence="5 9" id="KW-0479">Metal-binding</keyword>
<comment type="caution">
    <text evidence="11">The sequence shown here is derived from an EMBL/GenBank/DDBJ whole genome shotgun (WGS) entry which is preliminary data.</text>
</comment>
<dbReference type="InterPro" id="IPR013785">
    <property type="entry name" value="Aldolase_TIM"/>
</dbReference>
<dbReference type="PATRIC" id="fig|342002.3.peg.292"/>
<dbReference type="PROSITE" id="PS51918">
    <property type="entry name" value="RADICAL_SAM"/>
    <property type="match status" value="1"/>
</dbReference>
<evidence type="ECO:0000313" key="13">
    <source>
        <dbReference type="Proteomes" id="UP000034416"/>
    </source>
</evidence>
<dbReference type="InterPro" id="IPR034505">
    <property type="entry name" value="Coproporphyrinogen-III_oxidase"/>
</dbReference>
<comment type="similarity">
    <text evidence="1">Belongs to the anaerobic coproporphyrinogen-III oxidase family. HemW subfamily.</text>
</comment>
<dbReference type="GO" id="GO:0051539">
    <property type="term" value="F:4 iron, 4 sulfur cluster binding"/>
    <property type="evidence" value="ECO:0007669"/>
    <property type="project" value="UniProtKB-UniRule"/>
</dbReference>
<keyword evidence="8 9" id="KW-0143">Chaperone</keyword>
<dbReference type="InterPro" id="IPR010723">
    <property type="entry name" value="HemN_C"/>
</dbReference>
<evidence type="ECO:0000313" key="11">
    <source>
        <dbReference type="EMBL" id="KKC01341.1"/>
    </source>
</evidence>
<dbReference type="PANTHER" id="PTHR13932">
    <property type="entry name" value="COPROPORPHYRINIGEN III OXIDASE"/>
    <property type="match status" value="1"/>
</dbReference>
<dbReference type="InterPro" id="IPR006638">
    <property type="entry name" value="Elp3/MiaA/NifB-like_rSAM"/>
</dbReference>
<dbReference type="InterPro" id="IPR058240">
    <property type="entry name" value="rSAM_sf"/>
</dbReference>
<name>A0A0F5N2V6_9MYCO</name>
<reference evidence="11" key="2">
    <citation type="submission" date="2015-04" db="EMBL/GenBank/DDBJ databases">
        <title>Genome sequence of Mycobacterium arupense strain GUC1.</title>
        <authorList>
            <person name="Greninger A.L."/>
            <person name="Cunningham G."/>
            <person name="Chiu C.Y."/>
            <person name="Miller S."/>
        </authorList>
    </citation>
    <scope>NUCLEOTIDE SEQUENCE</scope>
    <source>
        <strain evidence="11">GUC1</strain>
    </source>
</reference>
<dbReference type="InterPro" id="IPR007197">
    <property type="entry name" value="rSAM"/>
</dbReference>